<dbReference type="InterPro" id="IPR035476">
    <property type="entry name" value="SIS_PGI_1"/>
</dbReference>
<evidence type="ECO:0000256" key="8">
    <source>
        <dbReference type="RuleBase" id="RU000612"/>
    </source>
</evidence>
<dbReference type="PANTHER" id="PTHR11469">
    <property type="entry name" value="GLUCOSE-6-PHOSPHATE ISOMERASE"/>
    <property type="match status" value="1"/>
</dbReference>
<comment type="caution">
    <text evidence="9">The sequence shown here is derived from an EMBL/GenBank/DDBJ whole genome shotgun (WGS) entry which is preliminary data.</text>
</comment>
<sequence length="550" mass="59844">MTPLAQIPAWQALQAQCEALGASSLRELMRADPMRFEHFSAQFDGADAHILLDYSKQRVDERTMTLLDELMQARALRPAVSSLFGGAPLNTTEGRAVMHMALRGEAEDLYQADGTPVMPDVLQVRERMLAFADRVRAGQWTGATGASITDVVNIGIGGSDLGPQMMVQALEPYCSGPRVHFVSNVDGAHLKGVLKQLDPARTLFVIASKTFTTQETMANARSARQWLIGHLGETATRQHFVAVSTNGREVASFGIDPANMFGFWDWVGGRYSVWSSIGLPVALALGSAHFRALLAGARAMDLHFRDAPFKHNLPVLMAAIGLWNINFLGLDALAIAPYAQNLSRFAAHLQQLDMESNGKRVQIDGQTVSYATGPLVFGEPGTNAQHAYFQWLHQGPKVVPVDFILAAHTESGLEDQHRLLAANCFAQSEALLRGKTAEEVRTDLIGGGMAPSEAERLTPHRSFPGNRPSSTLLVRRLDPATLGALLALYEHKVFVQGLVWGINSFDQWGVELGKQLATPIAAGLQPGAAPGLHDSSTLGLMQHWQRLREQ</sequence>
<evidence type="ECO:0000256" key="2">
    <source>
        <dbReference type="ARBA" id="ARBA00006604"/>
    </source>
</evidence>
<dbReference type="Gene3D" id="3.40.50.10490">
    <property type="entry name" value="Glucose-6-phosphate isomerase like protein, domain 1"/>
    <property type="match status" value="2"/>
</dbReference>
<comment type="catalytic activity">
    <reaction evidence="6 7 8">
        <text>alpha-D-glucose 6-phosphate = beta-D-fructose 6-phosphate</text>
        <dbReference type="Rhea" id="RHEA:11816"/>
        <dbReference type="ChEBI" id="CHEBI:57634"/>
        <dbReference type="ChEBI" id="CHEBI:58225"/>
        <dbReference type="EC" id="5.3.1.9"/>
    </reaction>
</comment>
<protein>
    <recommendedName>
        <fullName evidence="7">Glucose-6-phosphate isomerase</fullName>
        <shortName evidence="7">GPI</shortName>
        <ecNumber evidence="7">5.3.1.9</ecNumber>
    </recommendedName>
    <alternativeName>
        <fullName evidence="7">Phosphoglucose isomerase</fullName>
        <shortName evidence="7">PGI</shortName>
    </alternativeName>
    <alternativeName>
        <fullName evidence="7">Phosphohexose isomerase</fullName>
        <shortName evidence="7">PHI</shortName>
    </alternativeName>
</protein>
<evidence type="ECO:0000256" key="4">
    <source>
        <dbReference type="ARBA" id="ARBA00023152"/>
    </source>
</evidence>
<dbReference type="Pfam" id="PF00342">
    <property type="entry name" value="PGI"/>
    <property type="match status" value="1"/>
</dbReference>
<dbReference type="CDD" id="cd05016">
    <property type="entry name" value="SIS_PGI_2"/>
    <property type="match status" value="1"/>
</dbReference>
<dbReference type="EC" id="5.3.1.9" evidence="7"/>
<comment type="similarity">
    <text evidence="2 7 8">Belongs to the GPI family.</text>
</comment>
<feature type="active site" evidence="7">
    <location>
        <position position="514"/>
    </location>
</feature>
<feature type="active site" evidence="7">
    <location>
        <position position="386"/>
    </location>
</feature>
<dbReference type="PROSITE" id="PS00765">
    <property type="entry name" value="P_GLUCOSE_ISOMERASE_1"/>
    <property type="match status" value="1"/>
</dbReference>
<dbReference type="InterPro" id="IPR001672">
    <property type="entry name" value="G6P_Isomerase"/>
</dbReference>
<dbReference type="NCBIfam" id="NF001211">
    <property type="entry name" value="PRK00179.1"/>
    <property type="match status" value="1"/>
</dbReference>
<evidence type="ECO:0000256" key="7">
    <source>
        <dbReference type="HAMAP-Rule" id="MF_00473"/>
    </source>
</evidence>
<dbReference type="Gene3D" id="1.10.1390.10">
    <property type="match status" value="1"/>
</dbReference>
<dbReference type="RefSeq" id="WP_377303924.1">
    <property type="nucleotide sequence ID" value="NZ_CP180191.1"/>
</dbReference>
<dbReference type="InterPro" id="IPR018189">
    <property type="entry name" value="Phosphoglucose_isomerase_CS"/>
</dbReference>
<comment type="subcellular location">
    <subcellularLocation>
        <location evidence="7">Cytoplasm</location>
    </subcellularLocation>
</comment>
<evidence type="ECO:0000256" key="5">
    <source>
        <dbReference type="ARBA" id="ARBA00023235"/>
    </source>
</evidence>
<evidence type="ECO:0000313" key="9">
    <source>
        <dbReference type="EMBL" id="MFC3148206.1"/>
    </source>
</evidence>
<dbReference type="GO" id="GO:0004347">
    <property type="term" value="F:glucose-6-phosphate isomerase activity"/>
    <property type="evidence" value="ECO:0007669"/>
    <property type="project" value="UniProtKB-EC"/>
</dbReference>
<keyword evidence="4 7" id="KW-0324">Glycolysis</keyword>
<dbReference type="CDD" id="cd05015">
    <property type="entry name" value="SIS_PGI_1"/>
    <property type="match status" value="1"/>
</dbReference>
<dbReference type="SUPFAM" id="SSF53697">
    <property type="entry name" value="SIS domain"/>
    <property type="match status" value="1"/>
</dbReference>
<dbReference type="HAMAP" id="MF_00473">
    <property type="entry name" value="G6P_isomerase"/>
    <property type="match status" value="1"/>
</dbReference>
<keyword evidence="3 7" id="KW-0312">Gluconeogenesis</keyword>
<dbReference type="PANTHER" id="PTHR11469:SF1">
    <property type="entry name" value="GLUCOSE-6-PHOSPHATE ISOMERASE"/>
    <property type="match status" value="1"/>
</dbReference>
<feature type="active site" description="Proton donor" evidence="7">
    <location>
        <position position="355"/>
    </location>
</feature>
<dbReference type="InterPro" id="IPR023096">
    <property type="entry name" value="G6P_Isomerase_C"/>
</dbReference>
<dbReference type="InterPro" id="IPR035482">
    <property type="entry name" value="SIS_PGI_2"/>
</dbReference>
<gene>
    <name evidence="7 9" type="primary">pgi</name>
    <name evidence="9" type="ORF">ACFOEN_11180</name>
</gene>
<proteinExistence type="inferred from homology"/>
<dbReference type="Proteomes" id="UP001595556">
    <property type="component" value="Unassembled WGS sequence"/>
</dbReference>
<reference evidence="10" key="1">
    <citation type="journal article" date="2019" name="Int. J. Syst. Evol. Microbiol.">
        <title>The Global Catalogue of Microorganisms (GCM) 10K type strain sequencing project: providing services to taxonomists for standard genome sequencing and annotation.</title>
        <authorList>
            <consortium name="The Broad Institute Genomics Platform"/>
            <consortium name="The Broad Institute Genome Sequencing Center for Infectious Disease"/>
            <person name="Wu L."/>
            <person name="Ma J."/>
        </authorList>
    </citation>
    <scope>NUCLEOTIDE SEQUENCE [LARGE SCALE GENOMIC DNA]</scope>
    <source>
        <strain evidence="10">KCTC 52168</strain>
    </source>
</reference>
<evidence type="ECO:0000313" key="10">
    <source>
        <dbReference type="Proteomes" id="UP001595556"/>
    </source>
</evidence>
<comment type="pathway">
    <text evidence="1 7 8">Carbohydrate degradation; glycolysis; D-glyceraldehyde 3-phosphate and glycerone phosphate from D-glucose: step 2/4.</text>
</comment>
<keyword evidence="10" id="KW-1185">Reference proteome</keyword>
<dbReference type="PROSITE" id="PS51463">
    <property type="entry name" value="P_GLUCOSE_ISOMERASE_3"/>
    <property type="match status" value="1"/>
</dbReference>
<dbReference type="EMBL" id="JBHRTI010000004">
    <property type="protein sequence ID" value="MFC3148206.1"/>
    <property type="molecule type" value="Genomic_DNA"/>
</dbReference>
<organism evidence="9 10">
    <name type="scientific">Piscinibacterium candidicorallinum</name>
    <dbReference type="NCBI Taxonomy" id="1793872"/>
    <lineage>
        <taxon>Bacteria</taxon>
        <taxon>Pseudomonadati</taxon>
        <taxon>Pseudomonadota</taxon>
        <taxon>Betaproteobacteria</taxon>
        <taxon>Burkholderiales</taxon>
        <taxon>Piscinibacterium</taxon>
    </lineage>
</organism>
<evidence type="ECO:0000256" key="1">
    <source>
        <dbReference type="ARBA" id="ARBA00004926"/>
    </source>
</evidence>
<accession>A0ABV7H6F6</accession>
<dbReference type="PRINTS" id="PR00662">
    <property type="entry name" value="G6PISOMERASE"/>
</dbReference>
<evidence type="ECO:0000256" key="3">
    <source>
        <dbReference type="ARBA" id="ARBA00022432"/>
    </source>
</evidence>
<dbReference type="InterPro" id="IPR046348">
    <property type="entry name" value="SIS_dom_sf"/>
</dbReference>
<dbReference type="PROSITE" id="PS00174">
    <property type="entry name" value="P_GLUCOSE_ISOMERASE_2"/>
    <property type="match status" value="1"/>
</dbReference>
<evidence type="ECO:0000256" key="6">
    <source>
        <dbReference type="ARBA" id="ARBA00029321"/>
    </source>
</evidence>
<comment type="pathway">
    <text evidence="7">Carbohydrate biosynthesis; gluconeogenesis.</text>
</comment>
<name>A0ABV7H6F6_9BURK</name>
<keyword evidence="5 7" id="KW-0413">Isomerase</keyword>
<keyword evidence="7" id="KW-0963">Cytoplasm</keyword>
<comment type="function">
    <text evidence="7">Catalyzes the reversible isomerization of glucose-6-phosphate to fructose-6-phosphate.</text>
</comment>